<reference evidence="4 5" key="1">
    <citation type="journal article" date="2016" name="Front. Microbiol.">
        <title>Fuerstia marisgermanicae gen. nov., sp. nov., an Unusual Member of the Phylum Planctomycetes from the German Wadden Sea.</title>
        <authorList>
            <person name="Kohn T."/>
            <person name="Heuer A."/>
            <person name="Jogler M."/>
            <person name="Vollmers J."/>
            <person name="Boedeker C."/>
            <person name="Bunk B."/>
            <person name="Rast P."/>
            <person name="Borchert D."/>
            <person name="Glockner I."/>
            <person name="Freese H.M."/>
            <person name="Klenk H.P."/>
            <person name="Overmann J."/>
            <person name="Kaster A.K."/>
            <person name="Rohde M."/>
            <person name="Wiegand S."/>
            <person name="Jogler C."/>
        </authorList>
    </citation>
    <scope>NUCLEOTIDE SEQUENCE [LARGE SCALE GENOMIC DNA]</scope>
    <source>
        <strain evidence="4 5">NH11</strain>
    </source>
</reference>
<feature type="compositionally biased region" description="Basic and acidic residues" evidence="1">
    <location>
        <begin position="281"/>
        <end position="305"/>
    </location>
</feature>
<protein>
    <submittedName>
        <fullName evidence="4">Serine endoprotease</fullName>
    </submittedName>
</protein>
<dbReference type="STRING" id="1891926.Fuma_02333"/>
<keyword evidence="2" id="KW-0732">Signal</keyword>
<dbReference type="InterPro" id="IPR036034">
    <property type="entry name" value="PDZ_sf"/>
</dbReference>
<keyword evidence="4" id="KW-0378">Hydrolase</keyword>
<proteinExistence type="predicted"/>
<dbReference type="SUPFAM" id="SSF50156">
    <property type="entry name" value="PDZ domain-like"/>
    <property type="match status" value="1"/>
</dbReference>
<dbReference type="GO" id="GO:0006508">
    <property type="term" value="P:proteolysis"/>
    <property type="evidence" value="ECO:0007669"/>
    <property type="project" value="UniProtKB-KW"/>
</dbReference>
<feature type="signal peptide" evidence="2">
    <location>
        <begin position="1"/>
        <end position="23"/>
    </location>
</feature>
<keyword evidence="4" id="KW-0645">Protease</keyword>
<dbReference type="GO" id="GO:0008233">
    <property type="term" value="F:peptidase activity"/>
    <property type="evidence" value="ECO:0007669"/>
    <property type="project" value="UniProtKB-KW"/>
</dbReference>
<dbReference type="Proteomes" id="UP000187735">
    <property type="component" value="Chromosome"/>
</dbReference>
<evidence type="ECO:0000313" key="4">
    <source>
        <dbReference type="EMBL" id="APZ92721.1"/>
    </source>
</evidence>
<dbReference type="Gene3D" id="2.30.42.10">
    <property type="match status" value="1"/>
</dbReference>
<dbReference type="RefSeq" id="WP_077024307.1">
    <property type="nucleotide sequence ID" value="NZ_CP017641.1"/>
</dbReference>
<keyword evidence="5" id="KW-1185">Reference proteome</keyword>
<evidence type="ECO:0000313" key="5">
    <source>
        <dbReference type="Proteomes" id="UP000187735"/>
    </source>
</evidence>
<feature type="domain" description="PDZ" evidence="3">
    <location>
        <begin position="115"/>
        <end position="195"/>
    </location>
</feature>
<dbReference type="KEGG" id="fmr:Fuma_02333"/>
<organism evidence="4 5">
    <name type="scientific">Fuerstiella marisgermanici</name>
    <dbReference type="NCBI Taxonomy" id="1891926"/>
    <lineage>
        <taxon>Bacteria</taxon>
        <taxon>Pseudomonadati</taxon>
        <taxon>Planctomycetota</taxon>
        <taxon>Planctomycetia</taxon>
        <taxon>Planctomycetales</taxon>
        <taxon>Planctomycetaceae</taxon>
        <taxon>Fuerstiella</taxon>
    </lineage>
</organism>
<feature type="chain" id="PRO_5012071755" evidence="2">
    <location>
        <begin position="24"/>
        <end position="340"/>
    </location>
</feature>
<dbReference type="Pfam" id="PF13180">
    <property type="entry name" value="PDZ_2"/>
    <property type="match status" value="1"/>
</dbReference>
<gene>
    <name evidence="4" type="ORF">Fuma_02333</name>
</gene>
<sequence precursor="true">MRTFKPSAVAITLLVLLTNAAFADDDSPSKSTGTSETRSVDITVNESVVVDEDGKEKKNKTVSGRIIIKGPDGKVQEFNIGDMLPDGVEVKVAEDGDEEAFDITVLTAQDDEPRYMVGVVCSEADDTLRSHLDLSDGGLVVKKVSDKMPAAEAGVQVHDILLRIGNTKLATVQQMLKLVAGSEGKELTIEALRAGKKTEIKVTPKKFTAKEAMSDFEDGSAVKMYLRRKGVNGKALEELADAKWFMGPGLRLDGNTKVDVEEKIAEARARALSEMSSAQDQARKTHEKAMESHREKMQAHKERQANHGPPQMAKLQKQIEDLLQQQAEMAERLKALEKKE</sequence>
<evidence type="ECO:0000256" key="2">
    <source>
        <dbReference type="SAM" id="SignalP"/>
    </source>
</evidence>
<dbReference type="OrthoDB" id="266008at2"/>
<name>A0A1P8WFA3_9PLAN</name>
<evidence type="ECO:0000259" key="3">
    <source>
        <dbReference type="SMART" id="SM00228"/>
    </source>
</evidence>
<dbReference type="SMART" id="SM00228">
    <property type="entry name" value="PDZ"/>
    <property type="match status" value="1"/>
</dbReference>
<dbReference type="InterPro" id="IPR001478">
    <property type="entry name" value="PDZ"/>
</dbReference>
<dbReference type="AlphaFoldDB" id="A0A1P8WFA3"/>
<evidence type="ECO:0000256" key="1">
    <source>
        <dbReference type="SAM" id="MobiDB-lite"/>
    </source>
</evidence>
<accession>A0A1P8WFA3</accession>
<feature type="region of interest" description="Disordered" evidence="1">
    <location>
        <begin position="272"/>
        <end position="318"/>
    </location>
</feature>
<dbReference type="EMBL" id="CP017641">
    <property type="protein sequence ID" value="APZ92721.1"/>
    <property type="molecule type" value="Genomic_DNA"/>
</dbReference>